<name>A0ABR0YYX5_HUSHU</name>
<proteinExistence type="predicted"/>
<feature type="disulfide bond" evidence="1">
    <location>
        <begin position="107"/>
        <end position="125"/>
    </location>
</feature>
<protein>
    <recommendedName>
        <fullName evidence="4">TNFR-Cys domain-containing protein</fullName>
    </recommendedName>
</protein>
<feature type="repeat" description="TNFR-Cys" evidence="1">
    <location>
        <begin position="40"/>
        <end position="82"/>
    </location>
</feature>
<gene>
    <name evidence="5" type="ORF">HHUSO_G22317</name>
</gene>
<evidence type="ECO:0000313" key="5">
    <source>
        <dbReference type="EMBL" id="KAK6477385.1"/>
    </source>
</evidence>
<keyword evidence="1" id="KW-1015">Disulfide bond</keyword>
<sequence>MSCTDSDYFVKKANTCCKKCKKGERWKFDCTRDRETGCEPCNSGEFMDQENTSKTCRACNTCHPSSNLRIVSVCTRFRNAQCECETGFYCSHKTNNGCDYCNPVQQCQQGEGVVQLATPWSDTECVSCKPGTFSNVTDSETPCRSHTNCTEIGQMLQIAGSSITDSVCIGKPSPPPSPAPSPPPSPKDLCWVLPASLWAGFAISAAAFTILFILCYRRKETARGRTSHSFTDFYVRFLTGGGNEYVCEEVRSHLLPFGLNVRETDPEGASCKTLIRDGAENLSDNWFPVSRSLDCLTPVKENTFNWNCSSLKDLQKTEAGVSPELVLLPETTIPLQQGFPDQTKELPMSLHSDKGSLGNYLNLTSNNDLNLRQQFTICDPSVTSDIEVDGLTLPTVTASECFGAGQSEIQIVVSPPLSDKHRSQIGNDTAEAGSSPGLITEGAAQFGKASSCPGRLGCNSEPQENEWTG</sequence>
<evidence type="ECO:0000259" key="4">
    <source>
        <dbReference type="PROSITE" id="PS50050"/>
    </source>
</evidence>
<feature type="repeat" description="TNFR-Cys" evidence="1">
    <location>
        <begin position="83"/>
        <end position="125"/>
    </location>
</feature>
<feature type="transmembrane region" description="Helical" evidence="3">
    <location>
        <begin position="191"/>
        <end position="216"/>
    </location>
</feature>
<dbReference type="EMBL" id="JAHFZB010000021">
    <property type="protein sequence ID" value="KAK6477385.1"/>
    <property type="molecule type" value="Genomic_DNA"/>
</dbReference>
<dbReference type="InterPro" id="IPR052135">
    <property type="entry name" value="TNFRSF5"/>
</dbReference>
<keyword evidence="3" id="KW-0812">Transmembrane</keyword>
<evidence type="ECO:0000256" key="3">
    <source>
        <dbReference type="SAM" id="Phobius"/>
    </source>
</evidence>
<keyword evidence="6" id="KW-1185">Reference proteome</keyword>
<feature type="disulfide bond" evidence="1">
    <location>
        <begin position="41"/>
        <end position="56"/>
    </location>
</feature>
<dbReference type="PANTHER" id="PTHR46875">
    <property type="entry name" value="TUMOR NECROSIS FACTOR RECEPTOR SUPERFAMILY MEMBER 5"/>
    <property type="match status" value="1"/>
</dbReference>
<feature type="domain" description="TNFR-Cys" evidence="4">
    <location>
        <begin position="83"/>
        <end position="125"/>
    </location>
</feature>
<keyword evidence="3" id="KW-0472">Membrane</keyword>
<dbReference type="InterPro" id="IPR008063">
    <property type="entry name" value="Fas_rcpt"/>
</dbReference>
<dbReference type="InterPro" id="IPR001368">
    <property type="entry name" value="TNFR/NGFR_Cys_rich_reg"/>
</dbReference>
<dbReference type="PROSITE" id="PS50050">
    <property type="entry name" value="TNFR_NGFR_2"/>
    <property type="match status" value="2"/>
</dbReference>
<evidence type="ECO:0000313" key="6">
    <source>
        <dbReference type="Proteomes" id="UP001369086"/>
    </source>
</evidence>
<feature type="compositionally biased region" description="Polar residues" evidence="2">
    <location>
        <begin position="460"/>
        <end position="469"/>
    </location>
</feature>
<evidence type="ECO:0000256" key="2">
    <source>
        <dbReference type="SAM" id="MobiDB-lite"/>
    </source>
</evidence>
<comment type="caution">
    <text evidence="1">Lacks conserved residue(s) required for the propagation of feature annotation.</text>
</comment>
<dbReference type="SUPFAM" id="SSF57586">
    <property type="entry name" value="TNF receptor-like"/>
    <property type="match status" value="2"/>
</dbReference>
<organism evidence="5 6">
    <name type="scientific">Huso huso</name>
    <name type="common">Beluga</name>
    <name type="synonym">Acipenser huso</name>
    <dbReference type="NCBI Taxonomy" id="61971"/>
    <lineage>
        <taxon>Eukaryota</taxon>
        <taxon>Metazoa</taxon>
        <taxon>Chordata</taxon>
        <taxon>Craniata</taxon>
        <taxon>Vertebrata</taxon>
        <taxon>Euteleostomi</taxon>
        <taxon>Actinopterygii</taxon>
        <taxon>Chondrostei</taxon>
        <taxon>Acipenseriformes</taxon>
        <taxon>Acipenseridae</taxon>
        <taxon>Huso</taxon>
    </lineage>
</organism>
<keyword evidence="3" id="KW-1133">Transmembrane helix</keyword>
<dbReference type="Gene3D" id="2.10.50.10">
    <property type="entry name" value="Tumor Necrosis Factor Receptor, subunit A, domain 2"/>
    <property type="match status" value="3"/>
</dbReference>
<comment type="caution">
    <text evidence="5">The sequence shown here is derived from an EMBL/GenBank/DDBJ whole genome shotgun (WGS) entry which is preliminary data.</text>
</comment>
<feature type="domain" description="TNFR-Cys" evidence="4">
    <location>
        <begin position="40"/>
        <end position="82"/>
    </location>
</feature>
<feature type="region of interest" description="Disordered" evidence="2">
    <location>
        <begin position="417"/>
        <end position="469"/>
    </location>
</feature>
<dbReference type="PROSITE" id="PS00652">
    <property type="entry name" value="TNFR_NGFR_1"/>
    <property type="match status" value="1"/>
</dbReference>
<dbReference type="PANTHER" id="PTHR46875:SF2">
    <property type="entry name" value="TUMOR NECROSIS FACTOR RECEPTOR SUPERFAMILY MEMBER 5-LIKE ISOFORM X1"/>
    <property type="match status" value="1"/>
</dbReference>
<evidence type="ECO:0000256" key="1">
    <source>
        <dbReference type="PROSITE-ProRule" id="PRU00206"/>
    </source>
</evidence>
<dbReference type="Proteomes" id="UP001369086">
    <property type="component" value="Unassembled WGS sequence"/>
</dbReference>
<reference evidence="5 6" key="1">
    <citation type="submission" date="2021-05" db="EMBL/GenBank/DDBJ databases">
        <authorList>
            <person name="Zahm M."/>
            <person name="Klopp C."/>
            <person name="Cabau C."/>
            <person name="Kuhl H."/>
            <person name="Suciu R."/>
            <person name="Ciorpac M."/>
            <person name="Holostenco D."/>
            <person name="Gessner J."/>
            <person name="Wuertz S."/>
            <person name="Hohne C."/>
            <person name="Stock M."/>
            <person name="Gislard M."/>
            <person name="Lluch J."/>
            <person name="Milhes M."/>
            <person name="Lampietro C."/>
            <person name="Lopez Roques C."/>
            <person name="Donnadieu C."/>
            <person name="Du K."/>
            <person name="Schartl M."/>
            <person name="Guiguen Y."/>
        </authorList>
    </citation>
    <scope>NUCLEOTIDE SEQUENCE [LARGE SCALE GENOMIC DNA]</scope>
    <source>
        <strain evidence="5">Hh-F2</strain>
        <tissue evidence="5">Blood</tissue>
    </source>
</reference>
<dbReference type="SMART" id="SM00208">
    <property type="entry name" value="TNFR"/>
    <property type="match status" value="4"/>
</dbReference>
<dbReference type="PRINTS" id="PR01680">
    <property type="entry name" value="TNFACTORR6"/>
</dbReference>
<accession>A0ABR0YYX5</accession>
<dbReference type="Pfam" id="PF00020">
    <property type="entry name" value="TNFR_c6"/>
    <property type="match status" value="1"/>
</dbReference>